<dbReference type="KEGG" id="palh:B1H58_09400"/>
<accession>A0A1W6BB13</accession>
<evidence type="ECO:0000256" key="3">
    <source>
        <dbReference type="ARBA" id="ARBA00022448"/>
    </source>
</evidence>
<keyword evidence="6" id="KW-0406">Ion transport</keyword>
<reference evidence="12 13" key="1">
    <citation type="submission" date="2017-02" db="EMBL/GenBank/DDBJ databases">
        <title>Complete genome sequence of the drought resistance-promoting endophyte Pantoea alhagi LTYR-11Z.</title>
        <authorList>
            <person name="Zhang L."/>
        </authorList>
    </citation>
    <scope>NUCLEOTIDE SEQUENCE [LARGE SCALE GENOMIC DNA]</scope>
    <source>
        <strain evidence="12 13">LTYR-11Z</strain>
    </source>
</reference>
<keyword evidence="10" id="KW-0175">Coiled coil</keyword>
<dbReference type="GO" id="GO:0015144">
    <property type="term" value="F:carbohydrate transmembrane transporter activity"/>
    <property type="evidence" value="ECO:0007669"/>
    <property type="project" value="TreeGrafter"/>
</dbReference>
<dbReference type="GO" id="GO:0046930">
    <property type="term" value="C:pore complex"/>
    <property type="evidence" value="ECO:0007669"/>
    <property type="project" value="UniProtKB-KW"/>
</dbReference>
<dbReference type="InterPro" id="IPR050286">
    <property type="entry name" value="G_neg_Bact_CarbUptk_Porin"/>
</dbReference>
<gene>
    <name evidence="12" type="ORF">B1H58_09400</name>
</gene>
<keyword evidence="4" id="KW-1134">Transmembrane beta strand</keyword>
<dbReference type="CDD" id="cd01346">
    <property type="entry name" value="Maltoporin-like"/>
    <property type="match status" value="1"/>
</dbReference>
<organism evidence="12 13">
    <name type="scientific">Pantoea alhagi</name>
    <dbReference type="NCBI Taxonomy" id="1891675"/>
    <lineage>
        <taxon>Bacteria</taxon>
        <taxon>Pseudomonadati</taxon>
        <taxon>Pseudomonadota</taxon>
        <taxon>Gammaproteobacteria</taxon>
        <taxon>Enterobacterales</taxon>
        <taxon>Erwiniaceae</taxon>
        <taxon>Pantoea</taxon>
    </lineage>
</organism>
<dbReference type="Gene3D" id="2.40.170.10">
    <property type="entry name" value="Porin, LamB type"/>
    <property type="match status" value="1"/>
</dbReference>
<sequence length="541" mass="58752">MTSLNILTPLAGVAAFTLITTPLAFADTSVDQLAARLAAMEARLQAAEQRAADAEKRARQAELRVAGIEQQRDKSQQVALTNTAPPAAANSVSASSASSAASPSPSSSPMTTAAVPGTPVSVPAQTPELAEGFEFHGYARSGLIMNDAATSTQSGPYLTPAGETGGAVGRLGNENNTYVELNLEHKTRLANGATTRFKAMLADGQQSYNDWTADTSSLNLRQAFVELGSLPTFTGAFHNSTLWAGKRFDRDNFDIHWLDSDVVFLAGTGGGIYDVRWNDRLRSNFSLYGRNFGDIETVDNTIQNYIVTANNFVGPFQFMLSGLRAKDNEERVNNGVRNDNAGDSGFHAMAALHNDSFYGLRAGQAKSALLYGHGLGAEVKGIGSDGNLTQNANTWRLASYGTTAINSTWSFAPALLAQQSRDRYVRGDDYRWLTFNARFIQEINQNFALAWEGSYQYMDLDPQGFKNRQSVSGGFYKLTLAPTFKVGDIGDFFTRPEIRFFASWMNWDSSLDNYASDDAFGSSGFSSGGEWNIGVQMETWF</sequence>
<name>A0A1W6BB13_9GAMM</name>
<comment type="subcellular location">
    <subcellularLocation>
        <location evidence="1">Cell outer membrane</location>
        <topology evidence="1">Multi-pass membrane protein</topology>
    </subcellularLocation>
</comment>
<evidence type="ECO:0000256" key="5">
    <source>
        <dbReference type="ARBA" id="ARBA00022692"/>
    </source>
</evidence>
<dbReference type="PANTHER" id="PTHR38762">
    <property type="entry name" value="CRYPTIC OUTER MEMBRANE PORIN BGLH-RELATED"/>
    <property type="match status" value="1"/>
</dbReference>
<keyword evidence="3" id="KW-0813">Transport</keyword>
<dbReference type="GO" id="GO:0009279">
    <property type="term" value="C:cell outer membrane"/>
    <property type="evidence" value="ECO:0007669"/>
    <property type="project" value="UniProtKB-SubCell"/>
</dbReference>
<dbReference type="EMBL" id="CP019706">
    <property type="protein sequence ID" value="ARJ44249.1"/>
    <property type="molecule type" value="Genomic_DNA"/>
</dbReference>
<evidence type="ECO:0000256" key="1">
    <source>
        <dbReference type="ARBA" id="ARBA00004571"/>
    </source>
</evidence>
<feature type="region of interest" description="Disordered" evidence="11">
    <location>
        <begin position="85"/>
        <end position="124"/>
    </location>
</feature>
<proteinExistence type="inferred from homology"/>
<dbReference type="GO" id="GO:0006811">
    <property type="term" value="P:monoatomic ion transport"/>
    <property type="evidence" value="ECO:0007669"/>
    <property type="project" value="UniProtKB-KW"/>
</dbReference>
<dbReference type="GO" id="GO:0015774">
    <property type="term" value="P:polysaccharide transport"/>
    <property type="evidence" value="ECO:0007669"/>
    <property type="project" value="TreeGrafter"/>
</dbReference>
<dbReference type="PANTHER" id="PTHR38762:SF1">
    <property type="entry name" value="CRYPTIC OUTER MEMBRANE PORIN BGLH-RELATED"/>
    <property type="match status" value="1"/>
</dbReference>
<evidence type="ECO:0000256" key="2">
    <source>
        <dbReference type="ARBA" id="ARBA00007055"/>
    </source>
</evidence>
<keyword evidence="5" id="KW-0812">Transmembrane</keyword>
<evidence type="ECO:0000313" key="12">
    <source>
        <dbReference type="EMBL" id="ARJ44249.1"/>
    </source>
</evidence>
<evidence type="ECO:0000256" key="4">
    <source>
        <dbReference type="ARBA" id="ARBA00022452"/>
    </source>
</evidence>
<dbReference type="InterPro" id="IPR036998">
    <property type="entry name" value="Porin_LamB_sf"/>
</dbReference>
<evidence type="ECO:0000256" key="9">
    <source>
        <dbReference type="ARBA" id="ARBA00023237"/>
    </source>
</evidence>
<evidence type="ECO:0000256" key="8">
    <source>
        <dbReference type="ARBA" id="ARBA00023136"/>
    </source>
</evidence>
<dbReference type="GO" id="GO:0015288">
    <property type="term" value="F:porin activity"/>
    <property type="evidence" value="ECO:0007669"/>
    <property type="project" value="UniProtKB-KW"/>
</dbReference>
<keyword evidence="9" id="KW-0998">Cell outer membrane</keyword>
<keyword evidence="8" id="KW-0472">Membrane</keyword>
<dbReference type="InterPro" id="IPR003192">
    <property type="entry name" value="Porin_LamB"/>
</dbReference>
<keyword evidence="7" id="KW-0626">Porin</keyword>
<feature type="coiled-coil region" evidence="10">
    <location>
        <begin position="30"/>
        <end position="78"/>
    </location>
</feature>
<evidence type="ECO:0000256" key="7">
    <source>
        <dbReference type="ARBA" id="ARBA00023114"/>
    </source>
</evidence>
<dbReference type="STRING" id="1891675.B1H58_09400"/>
<dbReference type="SUPFAM" id="SSF56935">
    <property type="entry name" value="Porins"/>
    <property type="match status" value="1"/>
</dbReference>
<evidence type="ECO:0000256" key="10">
    <source>
        <dbReference type="SAM" id="Coils"/>
    </source>
</evidence>
<protein>
    <submittedName>
        <fullName evidence="12">Porin</fullName>
    </submittedName>
</protein>
<dbReference type="Pfam" id="PF02264">
    <property type="entry name" value="LamB"/>
    <property type="match status" value="1"/>
</dbReference>
<feature type="compositionally biased region" description="Low complexity" evidence="11">
    <location>
        <begin position="85"/>
        <end position="116"/>
    </location>
</feature>
<comment type="similarity">
    <text evidence="2">Belongs to the porin LamB (TC 1.B.3) family.</text>
</comment>
<evidence type="ECO:0000256" key="11">
    <source>
        <dbReference type="SAM" id="MobiDB-lite"/>
    </source>
</evidence>
<dbReference type="AlphaFoldDB" id="A0A1W6BB13"/>
<evidence type="ECO:0000313" key="13">
    <source>
        <dbReference type="Proteomes" id="UP000192900"/>
    </source>
</evidence>
<evidence type="ECO:0000256" key="6">
    <source>
        <dbReference type="ARBA" id="ARBA00023065"/>
    </source>
</evidence>
<dbReference type="Proteomes" id="UP000192900">
    <property type="component" value="Chromosome"/>
</dbReference>
<keyword evidence="13" id="KW-1185">Reference proteome</keyword>